<feature type="chain" id="PRO_5002181123" evidence="7">
    <location>
        <begin position="21"/>
        <end position="79"/>
    </location>
</feature>
<feature type="signal peptide" evidence="7">
    <location>
        <begin position="1"/>
        <end position="20"/>
    </location>
</feature>
<reference evidence="8" key="1">
    <citation type="journal article" date="2014" name="J. Venom Res.">
        <title>Plectreurys tristis venome: A proteomic and transcriptomic analysis.</title>
        <authorList>
            <person name="Zobel-Thropp P.A."/>
            <person name="Thomas E.Z."/>
            <person name="David C.L."/>
            <person name="Breci L.A."/>
            <person name="Binford G.J."/>
        </authorList>
    </citation>
    <scope>NUCLEOTIDE SEQUENCE</scope>
    <source>
        <tissue evidence="8">Venom gland</tissue>
    </source>
</reference>
<keyword evidence="6" id="KW-1015">Disulfide bond</keyword>
<evidence type="ECO:0000256" key="6">
    <source>
        <dbReference type="ARBA" id="ARBA00023157"/>
    </source>
</evidence>
<evidence type="ECO:0000256" key="2">
    <source>
        <dbReference type="ARBA" id="ARBA00004613"/>
    </source>
</evidence>
<evidence type="ECO:0000256" key="4">
    <source>
        <dbReference type="ARBA" id="ARBA00022525"/>
    </source>
</evidence>
<evidence type="ECO:0000256" key="1">
    <source>
        <dbReference type="ARBA" id="ARBA00002245"/>
    </source>
</evidence>
<keyword evidence="5" id="KW-0800">Toxin</keyword>
<comment type="subcellular location">
    <subcellularLocation>
        <location evidence="2">Secreted</location>
    </subcellularLocation>
</comment>
<comment type="similarity">
    <text evidence="3">Belongs to the neurotoxin 02 (plectoxin) family. 02 (plectoxin) subfamily.</text>
</comment>
<dbReference type="EMBL" id="KJ124642">
    <property type="protein sequence ID" value="AJD25291.1"/>
    <property type="molecule type" value="Transcribed_RNA"/>
</dbReference>
<dbReference type="AlphaFoldDB" id="A0A0C4W4D6"/>
<proteinExistence type="inferred from homology"/>
<name>A0A0C4W4D6_PLETR</name>
<evidence type="ECO:0000256" key="7">
    <source>
        <dbReference type="SAM" id="SignalP"/>
    </source>
</evidence>
<dbReference type="GO" id="GO:0005102">
    <property type="term" value="F:signaling receptor binding"/>
    <property type="evidence" value="ECO:0007669"/>
    <property type="project" value="InterPro"/>
</dbReference>
<accession>A0A0C4W4D6</accession>
<organism evidence="8">
    <name type="scientific">Plectreurys tristis</name>
    <name type="common">Spider</name>
    <name type="synonym">Plectreurys bispinosus</name>
    <dbReference type="NCBI Taxonomy" id="33319"/>
    <lineage>
        <taxon>Eukaryota</taxon>
        <taxon>Metazoa</taxon>
        <taxon>Ecdysozoa</taxon>
        <taxon>Arthropoda</taxon>
        <taxon>Chelicerata</taxon>
        <taxon>Arachnida</taxon>
        <taxon>Araneae</taxon>
        <taxon>Araneomorphae</taxon>
        <taxon>Haplogynae</taxon>
        <taxon>Pholcoidea</taxon>
        <taxon>Plectreuridae</taxon>
        <taxon>Plectreurys</taxon>
    </lineage>
</organism>
<keyword evidence="7" id="KW-0732">Signal</keyword>
<evidence type="ECO:0000313" key="8">
    <source>
        <dbReference type="EMBL" id="AJD25291.1"/>
    </source>
</evidence>
<dbReference type="Pfam" id="PF02819">
    <property type="entry name" value="Toxin_9"/>
    <property type="match status" value="1"/>
</dbReference>
<dbReference type="SUPFAM" id="SSF57055">
    <property type="entry name" value="Agouti-related protein"/>
    <property type="match status" value="1"/>
</dbReference>
<keyword evidence="5" id="KW-0528">Neurotoxin</keyword>
<dbReference type="GO" id="GO:0008200">
    <property type="term" value="F:ion channel inhibitor activity"/>
    <property type="evidence" value="ECO:0007669"/>
    <property type="project" value="InterPro"/>
</dbReference>
<sequence length="79" mass="8726">MKHLILASVLVCALVVCTFAEEQVNVPFLPDERAGKCFGWQEDCDGRSPCCDDCVICQCNVIGQNCRCNRTRPSCLSGR</sequence>
<keyword evidence="4" id="KW-0964">Secreted</keyword>
<comment type="function">
    <text evidence="1">Potent toxin that may paralyze and/or kill insect pests such as H.virescens (lepidoptera), S.exigua (beet armyworm) and M.sexta (tobacco hornworm).</text>
</comment>
<dbReference type="InterPro" id="IPR004169">
    <property type="entry name" value="Spidertoxin"/>
</dbReference>
<evidence type="ECO:0000256" key="3">
    <source>
        <dbReference type="ARBA" id="ARBA00005757"/>
    </source>
</evidence>
<protein>
    <submittedName>
        <fullName evidence="8">Clone 942 transcribed RNA sequence</fullName>
    </submittedName>
</protein>
<evidence type="ECO:0000256" key="5">
    <source>
        <dbReference type="ARBA" id="ARBA00022699"/>
    </source>
</evidence>
<dbReference type="GO" id="GO:0005576">
    <property type="term" value="C:extracellular region"/>
    <property type="evidence" value="ECO:0007669"/>
    <property type="project" value="UniProtKB-SubCell"/>
</dbReference>
<dbReference type="InterPro" id="IPR036836">
    <property type="entry name" value="Agouti_dom_sf"/>
</dbReference>